<dbReference type="SUPFAM" id="SSF46689">
    <property type="entry name" value="Homeodomain-like"/>
    <property type="match status" value="1"/>
</dbReference>
<sequence length="63" mass="7191">MAITNLSINNFGRQFRLLRATQFLQGGHNISETACLVGYESPTHFAVVFKEFFHKNPSEFIKS</sequence>
<protein>
    <submittedName>
        <fullName evidence="4">AraC family transcriptional regulator</fullName>
    </submittedName>
</protein>
<evidence type="ECO:0000256" key="1">
    <source>
        <dbReference type="ARBA" id="ARBA00023015"/>
    </source>
</evidence>
<dbReference type="InterPro" id="IPR009057">
    <property type="entry name" value="Homeodomain-like_sf"/>
</dbReference>
<dbReference type="Pfam" id="PF12833">
    <property type="entry name" value="HTH_18"/>
    <property type="match status" value="1"/>
</dbReference>
<dbReference type="Proteomes" id="UP000501802">
    <property type="component" value="Chromosome"/>
</dbReference>
<dbReference type="PROSITE" id="PS01124">
    <property type="entry name" value="HTH_ARAC_FAMILY_2"/>
    <property type="match status" value="1"/>
</dbReference>
<keyword evidence="2" id="KW-0804">Transcription</keyword>
<evidence type="ECO:0000256" key="2">
    <source>
        <dbReference type="ARBA" id="ARBA00023163"/>
    </source>
</evidence>
<evidence type="ECO:0000313" key="5">
    <source>
        <dbReference type="Proteomes" id="UP000501802"/>
    </source>
</evidence>
<keyword evidence="5" id="KW-1185">Reference proteome</keyword>
<dbReference type="Gene3D" id="1.10.10.60">
    <property type="entry name" value="Homeodomain-like"/>
    <property type="match status" value="1"/>
</dbReference>
<accession>A0A6G9AY83</accession>
<dbReference type="GO" id="GO:0003700">
    <property type="term" value="F:DNA-binding transcription factor activity"/>
    <property type="evidence" value="ECO:0007669"/>
    <property type="project" value="InterPro"/>
</dbReference>
<gene>
    <name evidence="4" type="ORF">G8759_33990</name>
</gene>
<dbReference type="RefSeq" id="WP_167218014.1">
    <property type="nucleotide sequence ID" value="NZ_CP050063.1"/>
</dbReference>
<proteinExistence type="predicted"/>
<reference evidence="4 5" key="1">
    <citation type="submission" date="2020-03" db="EMBL/GenBank/DDBJ databases">
        <authorList>
            <person name="Kim M.K."/>
        </authorList>
    </citation>
    <scope>NUCLEOTIDE SEQUENCE [LARGE SCALE GENOMIC DNA]</scope>
    <source>
        <strain evidence="4 5">BT328</strain>
    </source>
</reference>
<evidence type="ECO:0000313" key="4">
    <source>
        <dbReference type="EMBL" id="QIP17299.1"/>
    </source>
</evidence>
<dbReference type="InterPro" id="IPR018060">
    <property type="entry name" value="HTH_AraC"/>
</dbReference>
<keyword evidence="1" id="KW-0805">Transcription regulation</keyword>
<evidence type="ECO:0000259" key="3">
    <source>
        <dbReference type="PROSITE" id="PS01124"/>
    </source>
</evidence>
<organism evidence="4 5">
    <name type="scientific">Spirosoma aureum</name>
    <dbReference type="NCBI Taxonomy" id="2692134"/>
    <lineage>
        <taxon>Bacteria</taxon>
        <taxon>Pseudomonadati</taxon>
        <taxon>Bacteroidota</taxon>
        <taxon>Cytophagia</taxon>
        <taxon>Cytophagales</taxon>
        <taxon>Cytophagaceae</taxon>
        <taxon>Spirosoma</taxon>
    </lineage>
</organism>
<dbReference type="AlphaFoldDB" id="A0A6G9AY83"/>
<name>A0A6G9AY83_9BACT</name>
<dbReference type="KEGG" id="spib:G8759_33990"/>
<feature type="domain" description="HTH araC/xylS-type" evidence="3">
    <location>
        <begin position="1"/>
        <end position="63"/>
    </location>
</feature>
<dbReference type="EMBL" id="CP050063">
    <property type="protein sequence ID" value="QIP17299.1"/>
    <property type="molecule type" value="Genomic_DNA"/>
</dbReference>
<dbReference type="GO" id="GO:0043565">
    <property type="term" value="F:sequence-specific DNA binding"/>
    <property type="evidence" value="ECO:0007669"/>
    <property type="project" value="InterPro"/>
</dbReference>